<keyword evidence="2" id="KW-0812">Transmembrane</keyword>
<protein>
    <submittedName>
        <fullName evidence="4">Uncharacterized protein</fullName>
    </submittedName>
</protein>
<evidence type="ECO:0000313" key="4">
    <source>
        <dbReference type="EMBL" id="KAF9071805.1"/>
    </source>
</evidence>
<dbReference type="AlphaFoldDB" id="A0A9P5U9A1"/>
<evidence type="ECO:0000256" key="1">
    <source>
        <dbReference type="SAM" id="MobiDB-lite"/>
    </source>
</evidence>
<evidence type="ECO:0000256" key="3">
    <source>
        <dbReference type="SAM" id="SignalP"/>
    </source>
</evidence>
<keyword evidence="2" id="KW-1133">Transmembrane helix</keyword>
<evidence type="ECO:0000256" key="2">
    <source>
        <dbReference type="SAM" id="Phobius"/>
    </source>
</evidence>
<sequence length="184" mass="19091">MIARLPVVLAAVSALFTVASAQLQILSPGGPNEWWVANNENLLVWNCNESQQQNWTVLVSNPNMPSPLAIIAEQPNFVCSLLVSKDQMGALVPATGYTVLFASIFNSSDVFATSAAFEIKAANSPYPTSTVSPETATFTPSSSGSGSQATSNPSKSNDGASLKVAILPAGFVAVAGIITGIFVL</sequence>
<feature type="region of interest" description="Disordered" evidence="1">
    <location>
        <begin position="125"/>
        <end position="157"/>
    </location>
</feature>
<feature type="compositionally biased region" description="Low complexity" evidence="1">
    <location>
        <begin position="135"/>
        <end position="154"/>
    </location>
</feature>
<feature type="compositionally biased region" description="Polar residues" evidence="1">
    <location>
        <begin position="125"/>
        <end position="134"/>
    </location>
</feature>
<evidence type="ECO:0000313" key="5">
    <source>
        <dbReference type="Proteomes" id="UP000772434"/>
    </source>
</evidence>
<comment type="caution">
    <text evidence="4">The sequence shown here is derived from an EMBL/GenBank/DDBJ whole genome shotgun (WGS) entry which is preliminary data.</text>
</comment>
<keyword evidence="3" id="KW-0732">Signal</keyword>
<dbReference type="EMBL" id="JADNRY010000029">
    <property type="protein sequence ID" value="KAF9071805.1"/>
    <property type="molecule type" value="Genomic_DNA"/>
</dbReference>
<keyword evidence="2" id="KW-0472">Membrane</keyword>
<accession>A0A9P5U9A1</accession>
<reference evidence="4" key="1">
    <citation type="submission" date="2020-11" db="EMBL/GenBank/DDBJ databases">
        <authorList>
            <consortium name="DOE Joint Genome Institute"/>
            <person name="Ahrendt S."/>
            <person name="Riley R."/>
            <person name="Andreopoulos W."/>
            <person name="Labutti K."/>
            <person name="Pangilinan J."/>
            <person name="Ruiz-Duenas F.J."/>
            <person name="Barrasa J.M."/>
            <person name="Sanchez-Garcia M."/>
            <person name="Camarero S."/>
            <person name="Miyauchi S."/>
            <person name="Serrano A."/>
            <person name="Linde D."/>
            <person name="Babiker R."/>
            <person name="Drula E."/>
            <person name="Ayuso-Fernandez I."/>
            <person name="Pacheco R."/>
            <person name="Padilla G."/>
            <person name="Ferreira P."/>
            <person name="Barriuso J."/>
            <person name="Kellner H."/>
            <person name="Castanera R."/>
            <person name="Alfaro M."/>
            <person name="Ramirez L."/>
            <person name="Pisabarro A.G."/>
            <person name="Kuo A."/>
            <person name="Tritt A."/>
            <person name="Lipzen A."/>
            <person name="He G."/>
            <person name="Yan M."/>
            <person name="Ng V."/>
            <person name="Cullen D."/>
            <person name="Martin F."/>
            <person name="Rosso M.-N."/>
            <person name="Henrissat B."/>
            <person name="Hibbett D."/>
            <person name="Martinez A.T."/>
            <person name="Grigoriev I.V."/>
        </authorList>
    </citation>
    <scope>NUCLEOTIDE SEQUENCE</scope>
    <source>
        <strain evidence="4">AH 40177</strain>
    </source>
</reference>
<name>A0A9P5U9A1_9AGAR</name>
<keyword evidence="5" id="KW-1185">Reference proteome</keyword>
<organism evidence="4 5">
    <name type="scientific">Rhodocollybia butyracea</name>
    <dbReference type="NCBI Taxonomy" id="206335"/>
    <lineage>
        <taxon>Eukaryota</taxon>
        <taxon>Fungi</taxon>
        <taxon>Dikarya</taxon>
        <taxon>Basidiomycota</taxon>
        <taxon>Agaricomycotina</taxon>
        <taxon>Agaricomycetes</taxon>
        <taxon>Agaricomycetidae</taxon>
        <taxon>Agaricales</taxon>
        <taxon>Marasmiineae</taxon>
        <taxon>Omphalotaceae</taxon>
        <taxon>Rhodocollybia</taxon>
    </lineage>
</organism>
<feature type="signal peptide" evidence="3">
    <location>
        <begin position="1"/>
        <end position="21"/>
    </location>
</feature>
<dbReference type="OrthoDB" id="2576580at2759"/>
<feature type="transmembrane region" description="Helical" evidence="2">
    <location>
        <begin position="164"/>
        <end position="183"/>
    </location>
</feature>
<proteinExistence type="predicted"/>
<feature type="chain" id="PRO_5040367960" evidence="3">
    <location>
        <begin position="22"/>
        <end position="184"/>
    </location>
</feature>
<dbReference type="Proteomes" id="UP000772434">
    <property type="component" value="Unassembled WGS sequence"/>
</dbReference>
<gene>
    <name evidence="4" type="ORF">BDP27DRAFT_1321395</name>
</gene>